<dbReference type="PANTHER" id="PTHR42160">
    <property type="entry name" value="URACIL-DNA GLYCOSYLASE SUPERFAMILY PROTEIN"/>
    <property type="match status" value="1"/>
</dbReference>
<dbReference type="STRING" id="1631871.FOL01_1617"/>
<dbReference type="Gene3D" id="3.40.470.10">
    <property type="entry name" value="Uracil-DNA glycosylase-like domain"/>
    <property type="match status" value="1"/>
</dbReference>
<dbReference type="AlphaFoldDB" id="A0A1L6RD67"/>
<protein>
    <recommendedName>
        <fullName evidence="1">Uracil-DNA glycosylase-like domain-containing protein</fullName>
    </recommendedName>
</protein>
<dbReference type="SMART" id="SM00986">
    <property type="entry name" value="UDG"/>
    <property type="match status" value="1"/>
</dbReference>
<accession>A0A1L6RD67</accession>
<proteinExistence type="predicted"/>
<dbReference type="Proteomes" id="UP000185473">
    <property type="component" value="Chromosome"/>
</dbReference>
<evidence type="ECO:0000313" key="2">
    <source>
        <dbReference type="EMBL" id="APS42476.1"/>
    </source>
</evidence>
<dbReference type="OrthoDB" id="9789139at2"/>
<organism evidence="2 3">
    <name type="scientific">Weissella jogaejeotgali</name>
    <dbReference type="NCBI Taxonomy" id="1631871"/>
    <lineage>
        <taxon>Bacteria</taxon>
        <taxon>Bacillati</taxon>
        <taxon>Bacillota</taxon>
        <taxon>Bacilli</taxon>
        <taxon>Lactobacillales</taxon>
        <taxon>Lactobacillaceae</taxon>
        <taxon>Weissella</taxon>
    </lineage>
</organism>
<dbReference type="KEGG" id="wjo:FOL01_1617"/>
<reference evidence="2 3" key="1">
    <citation type="submission" date="2016-02" db="EMBL/GenBank/DDBJ databases">
        <title>Complete Genome Sequence of Weissella jogaejeotgali FOL01.</title>
        <authorList>
            <person name="Lee J.-H."/>
            <person name="Ku H.-J."/>
        </authorList>
    </citation>
    <scope>NUCLEOTIDE SEQUENCE [LARGE SCALE GENOMIC DNA]</scope>
    <source>
        <strain evidence="2 3">FOL01</strain>
    </source>
</reference>
<dbReference type="EMBL" id="CP014332">
    <property type="protein sequence ID" value="APS42476.1"/>
    <property type="molecule type" value="Genomic_DNA"/>
</dbReference>
<evidence type="ECO:0000259" key="1">
    <source>
        <dbReference type="SMART" id="SM00986"/>
    </source>
</evidence>
<evidence type="ECO:0000313" key="3">
    <source>
        <dbReference type="Proteomes" id="UP000185473"/>
    </source>
</evidence>
<feature type="domain" description="Uracil-DNA glycosylase-like" evidence="1">
    <location>
        <begin position="28"/>
        <end position="185"/>
    </location>
</feature>
<dbReference type="InterPro" id="IPR036895">
    <property type="entry name" value="Uracil-DNA_glycosylase-like_sf"/>
</dbReference>
<keyword evidence="3" id="KW-1185">Reference proteome</keyword>
<dbReference type="SMART" id="SM00987">
    <property type="entry name" value="UreE_C"/>
    <property type="match status" value="1"/>
</dbReference>
<dbReference type="CDD" id="cd10033">
    <property type="entry name" value="UDG_like"/>
    <property type="match status" value="1"/>
</dbReference>
<dbReference type="Pfam" id="PF03167">
    <property type="entry name" value="UDG"/>
    <property type="match status" value="1"/>
</dbReference>
<gene>
    <name evidence="2" type="ORF">FOL01_1617</name>
</gene>
<dbReference type="SUPFAM" id="SSF52141">
    <property type="entry name" value="Uracil-DNA glycosylase-like"/>
    <property type="match status" value="1"/>
</dbReference>
<dbReference type="PANTHER" id="PTHR42160:SF1">
    <property type="entry name" value="URACIL-DNA GLYCOSYLASE SUPERFAMILY PROTEIN"/>
    <property type="match status" value="1"/>
</dbReference>
<name>A0A1L6RD67_9LACO</name>
<sequence>MSDFLDIKQAIMADEQNQAYTARGIGPVYQVGPDVRILIIGQAPGAKVEQTGIPFNDKSGDRLREWMGITADEFYNSGKVGNLPLDFYFPGKGKSGDIPPRKGFADKWHPKMLADMPKVSLIILVGAYAQRYYLPIKKSETMTAVIKRSQEFEPKFMPIVHPSPRNNIWLRKNPWFEADVVPRLQARVRELMNEK</sequence>
<dbReference type="InterPro" id="IPR005122">
    <property type="entry name" value="Uracil-DNA_glycosylase-like"/>
</dbReference>
<dbReference type="RefSeq" id="WP_075270217.1">
    <property type="nucleotide sequence ID" value="NZ_CP014332.1"/>
</dbReference>
<dbReference type="InterPro" id="IPR047124">
    <property type="entry name" value="HI_0220.2"/>
</dbReference>